<dbReference type="PROSITE" id="PS51892">
    <property type="entry name" value="SUBTILASE"/>
    <property type="match status" value="1"/>
</dbReference>
<keyword evidence="2 5" id="KW-0645">Protease</keyword>
<dbReference type="PANTHER" id="PTHR43806">
    <property type="entry name" value="PEPTIDASE S8"/>
    <property type="match status" value="1"/>
</dbReference>
<keyword evidence="10" id="KW-1185">Reference proteome</keyword>
<name>A0ABS9VIF6_9SPHN</name>
<comment type="caution">
    <text evidence="9">The sequence shown here is derived from an EMBL/GenBank/DDBJ whole genome shotgun (WGS) entry which is preliminary data.</text>
</comment>
<dbReference type="PROSITE" id="PS00138">
    <property type="entry name" value="SUBTILASE_SER"/>
    <property type="match status" value="1"/>
</dbReference>
<evidence type="ECO:0000256" key="6">
    <source>
        <dbReference type="RuleBase" id="RU003355"/>
    </source>
</evidence>
<dbReference type="InterPro" id="IPR023827">
    <property type="entry name" value="Peptidase_S8_Asp-AS"/>
</dbReference>
<evidence type="ECO:0000256" key="3">
    <source>
        <dbReference type="ARBA" id="ARBA00022801"/>
    </source>
</evidence>
<feature type="signal peptide" evidence="7">
    <location>
        <begin position="1"/>
        <end position="23"/>
    </location>
</feature>
<evidence type="ECO:0000256" key="1">
    <source>
        <dbReference type="ARBA" id="ARBA00011073"/>
    </source>
</evidence>
<dbReference type="PRINTS" id="PR00723">
    <property type="entry name" value="SUBTILISIN"/>
</dbReference>
<evidence type="ECO:0000313" key="9">
    <source>
        <dbReference type="EMBL" id="MCH8614752.1"/>
    </source>
</evidence>
<evidence type="ECO:0000259" key="8">
    <source>
        <dbReference type="Pfam" id="PF00082"/>
    </source>
</evidence>
<dbReference type="InterPro" id="IPR000209">
    <property type="entry name" value="Peptidase_S8/S53_dom"/>
</dbReference>
<sequence>MRASWVLYASAAAILGVASPASGQGPDAQSDATLAKISNQYICTFDRSMPGASVRNEANKAAGPVLGQVLHTYEHSIKGFAVRAAALSNGRSPIAEMRAKNPRITGCEEDQVMRAVVAKPSGKPGGGGGSEQTPYGVTMVRGGTTDQSNSGKTAWVIDTGIDFTHPDLNVDVARSVSFVGGTGSDRNGHGTHVSGTIGAKKDGKGVVGVAPGVKLVAVQVLGASGSGSTSGVIAGIDYVADHGIAGDVANMSLGGGYSQALNDAVVAASSKVKFALAAGNEGDNANNHSPASANGPNIYTVAAVDSAKTLASWSNYGKPPVDYADPGVSIYSTYKGGGYATLSGTSMATPHMAGVLLLGNVSNCGTSSAAPDGSTYSIGCH</sequence>
<dbReference type="Gene3D" id="3.40.50.200">
    <property type="entry name" value="Peptidase S8/S53 domain"/>
    <property type="match status" value="1"/>
</dbReference>
<organism evidence="9 10">
    <name type="scientific">Sphingomonas telluris</name>
    <dbReference type="NCBI Taxonomy" id="2907998"/>
    <lineage>
        <taxon>Bacteria</taxon>
        <taxon>Pseudomonadati</taxon>
        <taxon>Pseudomonadota</taxon>
        <taxon>Alphaproteobacteria</taxon>
        <taxon>Sphingomonadales</taxon>
        <taxon>Sphingomonadaceae</taxon>
        <taxon>Sphingomonas</taxon>
    </lineage>
</organism>
<dbReference type="Pfam" id="PF00082">
    <property type="entry name" value="Peptidase_S8"/>
    <property type="match status" value="1"/>
</dbReference>
<dbReference type="Gene3D" id="3.30.70.80">
    <property type="entry name" value="Peptidase S8 propeptide/proteinase inhibitor I9"/>
    <property type="match status" value="1"/>
</dbReference>
<dbReference type="PANTHER" id="PTHR43806:SF11">
    <property type="entry name" value="CEREVISIN-RELATED"/>
    <property type="match status" value="1"/>
</dbReference>
<feature type="active site" description="Charge relay system" evidence="5">
    <location>
        <position position="346"/>
    </location>
</feature>
<dbReference type="InterPro" id="IPR036852">
    <property type="entry name" value="Peptidase_S8/S53_dom_sf"/>
</dbReference>
<feature type="active site" description="Charge relay system" evidence="5">
    <location>
        <position position="158"/>
    </location>
</feature>
<feature type="chain" id="PRO_5045719824" evidence="7">
    <location>
        <begin position="24"/>
        <end position="381"/>
    </location>
</feature>
<keyword evidence="7" id="KW-0732">Signal</keyword>
<gene>
    <name evidence="9" type="ORF">LZ016_01340</name>
</gene>
<feature type="domain" description="Peptidase S8/S53" evidence="8">
    <location>
        <begin position="156"/>
        <end position="357"/>
    </location>
</feature>
<evidence type="ECO:0000256" key="5">
    <source>
        <dbReference type="PROSITE-ProRule" id="PRU01240"/>
    </source>
</evidence>
<evidence type="ECO:0000256" key="2">
    <source>
        <dbReference type="ARBA" id="ARBA00022670"/>
    </source>
</evidence>
<keyword evidence="4 5" id="KW-0720">Serine protease</keyword>
<protein>
    <submittedName>
        <fullName evidence="9">S8 family serine peptidase</fullName>
    </submittedName>
</protein>
<evidence type="ECO:0000313" key="10">
    <source>
        <dbReference type="Proteomes" id="UP001203058"/>
    </source>
</evidence>
<dbReference type="InterPro" id="IPR022398">
    <property type="entry name" value="Peptidase_S8_His-AS"/>
</dbReference>
<dbReference type="InterPro" id="IPR015500">
    <property type="entry name" value="Peptidase_S8_subtilisin-rel"/>
</dbReference>
<comment type="similarity">
    <text evidence="1 5 6">Belongs to the peptidase S8 family.</text>
</comment>
<dbReference type="InterPro" id="IPR050131">
    <property type="entry name" value="Peptidase_S8_subtilisin-like"/>
</dbReference>
<dbReference type="SUPFAM" id="SSF52743">
    <property type="entry name" value="Subtilisin-like"/>
    <property type="match status" value="1"/>
</dbReference>
<dbReference type="Proteomes" id="UP001203058">
    <property type="component" value="Unassembled WGS sequence"/>
</dbReference>
<evidence type="ECO:0000256" key="7">
    <source>
        <dbReference type="SAM" id="SignalP"/>
    </source>
</evidence>
<dbReference type="RefSeq" id="WP_241445316.1">
    <property type="nucleotide sequence ID" value="NZ_JAKZHW010000001.1"/>
</dbReference>
<dbReference type="EMBL" id="JAKZHW010000001">
    <property type="protein sequence ID" value="MCH8614752.1"/>
    <property type="molecule type" value="Genomic_DNA"/>
</dbReference>
<keyword evidence="3 5" id="KW-0378">Hydrolase</keyword>
<dbReference type="PROSITE" id="PS00137">
    <property type="entry name" value="SUBTILASE_HIS"/>
    <property type="match status" value="1"/>
</dbReference>
<accession>A0ABS9VIF6</accession>
<evidence type="ECO:0000256" key="4">
    <source>
        <dbReference type="ARBA" id="ARBA00022825"/>
    </source>
</evidence>
<dbReference type="InterPro" id="IPR037045">
    <property type="entry name" value="S8pro/Inhibitor_I9_sf"/>
</dbReference>
<dbReference type="InterPro" id="IPR023828">
    <property type="entry name" value="Peptidase_S8_Ser-AS"/>
</dbReference>
<dbReference type="PROSITE" id="PS00136">
    <property type="entry name" value="SUBTILASE_ASP"/>
    <property type="match status" value="1"/>
</dbReference>
<feature type="active site" description="Charge relay system" evidence="5">
    <location>
        <position position="189"/>
    </location>
</feature>
<reference evidence="9 10" key="1">
    <citation type="submission" date="2022-03" db="EMBL/GenBank/DDBJ databases">
        <authorList>
            <person name="Jo J.-H."/>
            <person name="Im W.-T."/>
        </authorList>
    </citation>
    <scope>NUCLEOTIDE SEQUENCE [LARGE SCALE GENOMIC DNA]</scope>
    <source>
        <strain evidence="9 10">SM33</strain>
    </source>
</reference>
<proteinExistence type="inferred from homology"/>